<feature type="region of interest" description="Disordered" evidence="1">
    <location>
        <begin position="1"/>
        <end position="53"/>
    </location>
</feature>
<keyword evidence="3" id="KW-1185">Reference proteome</keyword>
<feature type="region of interest" description="Disordered" evidence="1">
    <location>
        <begin position="84"/>
        <end position="124"/>
    </location>
</feature>
<evidence type="ECO:0000313" key="3">
    <source>
        <dbReference type="Proteomes" id="UP000799757"/>
    </source>
</evidence>
<feature type="compositionally biased region" description="Basic and acidic residues" evidence="1">
    <location>
        <begin position="111"/>
        <end position="124"/>
    </location>
</feature>
<dbReference type="EMBL" id="MU002969">
    <property type="protein sequence ID" value="KAF2785490.1"/>
    <property type="molecule type" value="Genomic_DNA"/>
</dbReference>
<protein>
    <submittedName>
        <fullName evidence="2">Uncharacterized protein</fullName>
    </submittedName>
</protein>
<name>A0A6A6WN44_9PLEO</name>
<dbReference type="Proteomes" id="UP000799757">
    <property type="component" value="Unassembled WGS sequence"/>
</dbReference>
<feature type="compositionally biased region" description="Pro residues" evidence="1">
    <location>
        <begin position="25"/>
        <end position="42"/>
    </location>
</feature>
<dbReference type="AlphaFoldDB" id="A0A6A6WN44"/>
<evidence type="ECO:0000313" key="2">
    <source>
        <dbReference type="EMBL" id="KAF2785490.1"/>
    </source>
</evidence>
<sequence length="136" mass="14861">MQHLATYPIPSRSVASNPSFEQQPPNKPAHPSPLTFPSPFHPPSHRIRMHPPANPLAHHFSLVLSIPEAIPTQLNSTQRNAMQMPTGAYQPGAVSIHGRPPEPGNGSDGKCGNEKSNNENKKKCEEMIRLLGLRLA</sequence>
<gene>
    <name evidence="2" type="ORF">K505DRAFT_330963</name>
</gene>
<evidence type="ECO:0000256" key="1">
    <source>
        <dbReference type="SAM" id="MobiDB-lite"/>
    </source>
</evidence>
<reference evidence="2" key="1">
    <citation type="journal article" date="2020" name="Stud. Mycol.">
        <title>101 Dothideomycetes genomes: a test case for predicting lifestyles and emergence of pathogens.</title>
        <authorList>
            <person name="Haridas S."/>
            <person name="Albert R."/>
            <person name="Binder M."/>
            <person name="Bloem J."/>
            <person name="Labutti K."/>
            <person name="Salamov A."/>
            <person name="Andreopoulos B."/>
            <person name="Baker S."/>
            <person name="Barry K."/>
            <person name="Bills G."/>
            <person name="Bluhm B."/>
            <person name="Cannon C."/>
            <person name="Castanera R."/>
            <person name="Culley D."/>
            <person name="Daum C."/>
            <person name="Ezra D."/>
            <person name="Gonzalez J."/>
            <person name="Henrissat B."/>
            <person name="Kuo A."/>
            <person name="Liang C."/>
            <person name="Lipzen A."/>
            <person name="Lutzoni F."/>
            <person name="Magnuson J."/>
            <person name="Mondo S."/>
            <person name="Nolan M."/>
            <person name="Ohm R."/>
            <person name="Pangilinan J."/>
            <person name="Park H.-J."/>
            <person name="Ramirez L."/>
            <person name="Alfaro M."/>
            <person name="Sun H."/>
            <person name="Tritt A."/>
            <person name="Yoshinaga Y."/>
            <person name="Zwiers L.-H."/>
            <person name="Turgeon B."/>
            <person name="Goodwin S."/>
            <person name="Spatafora J."/>
            <person name="Crous P."/>
            <person name="Grigoriev I."/>
        </authorList>
    </citation>
    <scope>NUCLEOTIDE SEQUENCE</scope>
    <source>
        <strain evidence="2">CBS 109.77</strain>
    </source>
</reference>
<organism evidence="2 3">
    <name type="scientific">Melanomma pulvis-pyrius CBS 109.77</name>
    <dbReference type="NCBI Taxonomy" id="1314802"/>
    <lineage>
        <taxon>Eukaryota</taxon>
        <taxon>Fungi</taxon>
        <taxon>Dikarya</taxon>
        <taxon>Ascomycota</taxon>
        <taxon>Pezizomycotina</taxon>
        <taxon>Dothideomycetes</taxon>
        <taxon>Pleosporomycetidae</taxon>
        <taxon>Pleosporales</taxon>
        <taxon>Melanommataceae</taxon>
        <taxon>Melanomma</taxon>
    </lineage>
</organism>
<feature type="compositionally biased region" description="Polar residues" evidence="1">
    <location>
        <begin position="13"/>
        <end position="24"/>
    </location>
</feature>
<proteinExistence type="predicted"/>
<accession>A0A6A6WN44</accession>